<dbReference type="EMBL" id="CAMGYJ010000009">
    <property type="protein sequence ID" value="CAI0544895.1"/>
    <property type="molecule type" value="Genomic_DNA"/>
</dbReference>
<dbReference type="InterPro" id="IPR005174">
    <property type="entry name" value="KIB1-4_b-propeller"/>
</dbReference>
<feature type="domain" description="KIB1-4 beta-propeller" evidence="1">
    <location>
        <begin position="452"/>
        <end position="517"/>
    </location>
</feature>
<name>A0AAV0QIX4_9ROSI</name>
<dbReference type="PANTHER" id="PTHR40891">
    <property type="entry name" value="DUF295 DOMAIN-CONTAINING PROTEIN"/>
    <property type="match status" value="1"/>
</dbReference>
<gene>
    <name evidence="2" type="ORF">LITE_LOCUS43353</name>
</gene>
<dbReference type="PANTHER" id="PTHR40891:SF1">
    <property type="entry name" value="DUF295 DOMAIN-CONTAINING PROTEIN"/>
    <property type="match status" value="1"/>
</dbReference>
<organism evidence="2 3">
    <name type="scientific">Linum tenue</name>
    <dbReference type="NCBI Taxonomy" id="586396"/>
    <lineage>
        <taxon>Eukaryota</taxon>
        <taxon>Viridiplantae</taxon>
        <taxon>Streptophyta</taxon>
        <taxon>Embryophyta</taxon>
        <taxon>Tracheophyta</taxon>
        <taxon>Spermatophyta</taxon>
        <taxon>Magnoliopsida</taxon>
        <taxon>eudicotyledons</taxon>
        <taxon>Gunneridae</taxon>
        <taxon>Pentapetalae</taxon>
        <taxon>rosids</taxon>
        <taxon>fabids</taxon>
        <taxon>Malpighiales</taxon>
        <taxon>Linaceae</taxon>
        <taxon>Linum</taxon>
    </lineage>
</organism>
<reference evidence="2" key="1">
    <citation type="submission" date="2022-08" db="EMBL/GenBank/DDBJ databases">
        <authorList>
            <person name="Gutierrez-Valencia J."/>
        </authorList>
    </citation>
    <scope>NUCLEOTIDE SEQUENCE</scope>
</reference>
<protein>
    <recommendedName>
        <fullName evidence="1">KIB1-4 beta-propeller domain-containing protein</fullName>
    </recommendedName>
</protein>
<evidence type="ECO:0000259" key="1">
    <source>
        <dbReference type="Pfam" id="PF03478"/>
    </source>
</evidence>
<evidence type="ECO:0000313" key="2">
    <source>
        <dbReference type="EMBL" id="CAI0544895.1"/>
    </source>
</evidence>
<comment type="caution">
    <text evidence="2">The sequence shown here is derived from an EMBL/GenBank/DDBJ whole genome shotgun (WGS) entry which is preliminary data.</text>
</comment>
<evidence type="ECO:0000313" key="3">
    <source>
        <dbReference type="Proteomes" id="UP001154282"/>
    </source>
</evidence>
<proteinExistence type="predicted"/>
<keyword evidence="3" id="KW-1185">Reference proteome</keyword>
<dbReference type="Proteomes" id="UP001154282">
    <property type="component" value="Unassembled WGS sequence"/>
</dbReference>
<dbReference type="Pfam" id="PF03478">
    <property type="entry name" value="Beta-prop_KIB1-4"/>
    <property type="match status" value="2"/>
</dbReference>
<feature type="domain" description="KIB1-4 beta-propeller" evidence="1">
    <location>
        <begin position="25"/>
        <end position="313"/>
    </location>
</feature>
<sequence>MALPHKEEPWLVQFHGERNQRSQTFYSMSQRSHHVESIPEIRSHRIAATSHGWLLLIWDCREYDHDCFLLNPATMEKIQLPDWPDLDSTYQNCILSSPPTAPDCVVLFTLSTDEETTFLYCKPGDDDWKRQQLHTRCSCEVERELEAEPLQFAAMTTFRGEICAIAYCCDTLFKVQINRIDDDGGGSCSLSIVDVNVTKPDALFHHYIRADVDSRIYMAESSSGELIMVEAIYCNGDSIDEEDPDRDTSMMTIELYTVNFERRVWEKVDSLPEDCAIFIGASGDTILWYEIPREDLDAGLVRGNTIYFAQKNDRYLYSYDVQERRLNVSLPCPDVNWGHPEQQWILTHGWLSSPTEFTRPEVVASEVEAAPASQGITLIDSNNVGDGWSGVPIDNLQGADCRCFHLDCEKCQFHDQLSNHRLPYLVHIGQDGELVNFYNPLTNATSISPLKGLNLTGAVIRCSKHGWLLMSQGSWGEQVFFLNPFTGERIDLPELGSYEFEGIAFSSPPTSSDCVVLG</sequence>
<accession>A0AAV0QIX4</accession>
<dbReference type="AlphaFoldDB" id="A0AAV0QIX4"/>